<organism evidence="16 17">
    <name type="scientific">Microbotryum intermedium</name>
    <dbReference type="NCBI Taxonomy" id="269621"/>
    <lineage>
        <taxon>Eukaryota</taxon>
        <taxon>Fungi</taxon>
        <taxon>Dikarya</taxon>
        <taxon>Basidiomycota</taxon>
        <taxon>Pucciniomycotina</taxon>
        <taxon>Microbotryomycetes</taxon>
        <taxon>Microbotryales</taxon>
        <taxon>Microbotryaceae</taxon>
        <taxon>Microbotryum</taxon>
    </lineage>
</organism>
<comment type="similarity">
    <text evidence="3">Belongs to the DNA2/NAM7 helicase family.</text>
</comment>
<keyword evidence="10" id="KW-0539">Nucleus</keyword>
<feature type="domain" description="Helicase ATP-binding" evidence="15">
    <location>
        <begin position="235"/>
        <end position="491"/>
    </location>
</feature>
<evidence type="ECO:0000256" key="11">
    <source>
        <dbReference type="ARBA" id="ARBA00048432"/>
    </source>
</evidence>
<dbReference type="InterPro" id="IPR027417">
    <property type="entry name" value="P-loop_NTPase"/>
</dbReference>
<dbReference type="PANTHER" id="PTHR43788:SF8">
    <property type="entry name" value="DNA-BINDING PROTEIN SMUBP-2"/>
    <property type="match status" value="1"/>
</dbReference>
<dbReference type="SUPFAM" id="SSF52540">
    <property type="entry name" value="P-loop containing nucleoside triphosphate hydrolases"/>
    <property type="match status" value="2"/>
</dbReference>
<feature type="coiled-coil region" evidence="12">
    <location>
        <begin position="340"/>
        <end position="367"/>
    </location>
</feature>
<dbReference type="GO" id="GO:0005737">
    <property type="term" value="C:cytoplasm"/>
    <property type="evidence" value="ECO:0007669"/>
    <property type="project" value="UniProtKB-SubCell"/>
</dbReference>
<dbReference type="Proteomes" id="UP000198372">
    <property type="component" value="Unassembled WGS sequence"/>
</dbReference>
<dbReference type="InterPro" id="IPR003593">
    <property type="entry name" value="AAA+_ATPase"/>
</dbReference>
<feature type="region of interest" description="Disordered" evidence="13">
    <location>
        <begin position="144"/>
        <end position="171"/>
    </location>
</feature>
<dbReference type="GO" id="GO:0043139">
    <property type="term" value="F:5'-3' DNA helicase activity"/>
    <property type="evidence" value="ECO:0007669"/>
    <property type="project" value="TreeGrafter"/>
</dbReference>
<reference evidence="17" key="1">
    <citation type="submission" date="2016-09" db="EMBL/GenBank/DDBJ databases">
        <authorList>
            <person name="Jeantristanb JTB J.-T."/>
            <person name="Ricardo R."/>
        </authorList>
    </citation>
    <scope>NUCLEOTIDE SEQUENCE [LARGE SCALE GENOMIC DNA]</scope>
</reference>
<sequence>MTVAQPSATPTQLIQHLLALTTHEHDHEAHDTSIRHSSCSLSQLVDAGVAIANLKPVKTTVGLGARTLVHLEINSAHSSQGELQCGDVRNGDLVKLVDASRSGTGTSQAKGKGKPKVNTSVPSQQDGVQGVVWKVQPDRIVVALGNAPSPGSGSGVGSSSGSAAASDTSDDIQVPPNIHLFKLSNPSTFHRQRSALQKVLVLLNSQKPLRPLVSILLGLAKPCPSSEPIPPLTFYDDRLNESQKEAIDFALRGSEHLALIWGPPGTGKTQILVEIIRQLVAKEQSVLVVGGSNLSVDNVLQRLSIPSPSYPNPIPLTRLGHPARVLNTLTPYTLDSQLSSSSASEINADLKNELEQVENQLRNASGKDRIRGSERKKKWDELRVLRRDYAKREAGVVKEVLGKAKVVLATTHGAGGRNLDGYAFDAVIIDEAAQVVEPSSWIPILKGNKLILAGDDCQLPPTIKSLNAKDKGSDREKTTAKPKPKEGVMDGAADVTTNKDVKKSSSEDENFKEPTKTSTGIIKDEEDSSPEKVEAAEPEAAPQEPAPTAASPSELDHAPAPTAPISTDSTPPPPPPPERPQLVPLSLSPDLSLTLFSRLLNLHGPSIRRMLNVQYRFNKTINSFPSKTLYESKLVPSPTVEDCTLLDLFEDREGKDEDLGEQVIFCDTAGLNMFEREDKESRRNENEAEICAAYVRFLVSPRFGIAEGLPIFCFWIALTGPRACLRLQIDSGIKESQITLISPYNAQVALLAQTLHPEWATLEIGSIDGMQGRENEVVIISLVRSNQKGEVGFLNDQRRLNVAMTRPKRQLVVVGDSSTVKQGSAYLKNWMEWLEENALVKIPE</sequence>
<dbReference type="InterPro" id="IPR048761">
    <property type="entry name" value="SMUBP-2_HCS1_1B"/>
</dbReference>
<name>A0A238FPK1_9BASI</name>
<evidence type="ECO:0000256" key="6">
    <source>
        <dbReference type="ARBA" id="ARBA00022741"/>
    </source>
</evidence>
<dbReference type="Pfam" id="PF13087">
    <property type="entry name" value="AAA_12"/>
    <property type="match status" value="1"/>
</dbReference>
<dbReference type="GO" id="GO:0005634">
    <property type="term" value="C:nucleus"/>
    <property type="evidence" value="ECO:0007669"/>
    <property type="project" value="UniProtKB-SubCell"/>
</dbReference>
<dbReference type="EMBL" id="FMSP01000019">
    <property type="protein sequence ID" value="SCV73933.1"/>
    <property type="molecule type" value="Genomic_DNA"/>
</dbReference>
<keyword evidence="8" id="KW-0347">Helicase</keyword>
<evidence type="ECO:0000256" key="2">
    <source>
        <dbReference type="ARBA" id="ARBA00004496"/>
    </source>
</evidence>
<feature type="compositionally biased region" description="Pro residues" evidence="13">
    <location>
        <begin position="570"/>
        <end position="579"/>
    </location>
</feature>
<dbReference type="InterPro" id="IPR047187">
    <property type="entry name" value="SF1_C_Upf1"/>
</dbReference>
<dbReference type="PANTHER" id="PTHR43788">
    <property type="entry name" value="DNA2/NAM7 HELICASE FAMILY MEMBER"/>
    <property type="match status" value="1"/>
</dbReference>
<keyword evidence="12" id="KW-0175">Coiled coil</keyword>
<feature type="region of interest" description="Disordered" evidence="13">
    <location>
        <begin position="100"/>
        <end position="125"/>
    </location>
</feature>
<dbReference type="SMART" id="SM00487">
    <property type="entry name" value="DEXDc"/>
    <property type="match status" value="1"/>
</dbReference>
<dbReference type="EC" id="3.6.4.12" evidence="4"/>
<keyword evidence="6" id="KW-0547">Nucleotide-binding</keyword>
<evidence type="ECO:0000256" key="3">
    <source>
        <dbReference type="ARBA" id="ARBA00007913"/>
    </source>
</evidence>
<comment type="catalytic activity">
    <reaction evidence="11">
        <text>ATP + H2O = ADP + phosphate + H(+)</text>
        <dbReference type="Rhea" id="RHEA:13065"/>
        <dbReference type="ChEBI" id="CHEBI:15377"/>
        <dbReference type="ChEBI" id="CHEBI:15378"/>
        <dbReference type="ChEBI" id="CHEBI:30616"/>
        <dbReference type="ChEBI" id="CHEBI:43474"/>
        <dbReference type="ChEBI" id="CHEBI:456216"/>
        <dbReference type="EC" id="3.6.4.12"/>
    </reaction>
    <physiologicalReaction direction="left-to-right" evidence="11">
        <dbReference type="Rhea" id="RHEA:13066"/>
    </physiologicalReaction>
</comment>
<keyword evidence="5" id="KW-0963">Cytoplasm</keyword>
<evidence type="ECO:0000256" key="5">
    <source>
        <dbReference type="ARBA" id="ARBA00022490"/>
    </source>
</evidence>
<evidence type="ECO:0000313" key="16">
    <source>
        <dbReference type="EMBL" id="SCV73933.1"/>
    </source>
</evidence>
<feature type="domain" description="AAA+ ATPase" evidence="14">
    <location>
        <begin position="254"/>
        <end position="483"/>
    </location>
</feature>
<dbReference type="Gene3D" id="2.40.30.270">
    <property type="match status" value="1"/>
</dbReference>
<feature type="compositionally biased region" description="Low complexity" evidence="13">
    <location>
        <begin position="538"/>
        <end position="569"/>
    </location>
</feature>
<evidence type="ECO:0000259" key="15">
    <source>
        <dbReference type="SMART" id="SM00487"/>
    </source>
</evidence>
<dbReference type="InterPro" id="IPR041677">
    <property type="entry name" value="DNA2/NAM7_AAA_11"/>
</dbReference>
<dbReference type="InterPro" id="IPR050534">
    <property type="entry name" value="Coronavir_polyprotein_1ab"/>
</dbReference>
<dbReference type="Pfam" id="PF13086">
    <property type="entry name" value="AAA_11"/>
    <property type="match status" value="1"/>
</dbReference>
<dbReference type="Pfam" id="PF21138">
    <property type="entry name" value="SMUBP-2_HCS1_1B"/>
    <property type="match status" value="1"/>
</dbReference>
<keyword evidence="9" id="KW-0067">ATP-binding</keyword>
<evidence type="ECO:0000256" key="8">
    <source>
        <dbReference type="ARBA" id="ARBA00022806"/>
    </source>
</evidence>
<keyword evidence="17" id="KW-1185">Reference proteome</keyword>
<proteinExistence type="inferred from homology"/>
<feature type="region of interest" description="Disordered" evidence="13">
    <location>
        <begin position="463"/>
        <end position="585"/>
    </location>
</feature>
<dbReference type="SMART" id="SM00382">
    <property type="entry name" value="AAA"/>
    <property type="match status" value="1"/>
</dbReference>
<evidence type="ECO:0000259" key="14">
    <source>
        <dbReference type="SMART" id="SM00382"/>
    </source>
</evidence>
<feature type="compositionally biased region" description="Basic and acidic residues" evidence="13">
    <location>
        <begin position="467"/>
        <end position="488"/>
    </location>
</feature>
<evidence type="ECO:0000256" key="1">
    <source>
        <dbReference type="ARBA" id="ARBA00004123"/>
    </source>
</evidence>
<evidence type="ECO:0000256" key="10">
    <source>
        <dbReference type="ARBA" id="ARBA00023242"/>
    </source>
</evidence>
<dbReference type="GO" id="GO:0016787">
    <property type="term" value="F:hydrolase activity"/>
    <property type="evidence" value="ECO:0007669"/>
    <property type="project" value="UniProtKB-KW"/>
</dbReference>
<evidence type="ECO:0000256" key="12">
    <source>
        <dbReference type="SAM" id="Coils"/>
    </source>
</evidence>
<accession>A0A238FPK1</accession>
<evidence type="ECO:0000256" key="4">
    <source>
        <dbReference type="ARBA" id="ARBA00012551"/>
    </source>
</evidence>
<gene>
    <name evidence="16" type="ORF">BQ2448_6363</name>
</gene>
<keyword evidence="7" id="KW-0378">Hydrolase</keyword>
<evidence type="ECO:0000256" key="9">
    <source>
        <dbReference type="ARBA" id="ARBA00022840"/>
    </source>
</evidence>
<dbReference type="GO" id="GO:0005524">
    <property type="term" value="F:ATP binding"/>
    <property type="evidence" value="ECO:0007669"/>
    <property type="project" value="UniProtKB-KW"/>
</dbReference>
<dbReference type="InterPro" id="IPR041679">
    <property type="entry name" value="DNA2/NAM7-like_C"/>
</dbReference>
<evidence type="ECO:0000256" key="7">
    <source>
        <dbReference type="ARBA" id="ARBA00022801"/>
    </source>
</evidence>
<dbReference type="GO" id="GO:0003723">
    <property type="term" value="F:RNA binding"/>
    <property type="evidence" value="ECO:0007669"/>
    <property type="project" value="InterPro"/>
</dbReference>
<dbReference type="InterPro" id="IPR014001">
    <property type="entry name" value="Helicase_ATP-bd"/>
</dbReference>
<feature type="compositionally biased region" description="Basic and acidic residues" evidence="13">
    <location>
        <begin position="497"/>
        <end position="515"/>
    </location>
</feature>
<evidence type="ECO:0000256" key="13">
    <source>
        <dbReference type="SAM" id="MobiDB-lite"/>
    </source>
</evidence>
<protein>
    <recommendedName>
        <fullName evidence="4">DNA helicase</fullName>
        <ecNumber evidence="4">3.6.4.12</ecNumber>
    </recommendedName>
</protein>
<dbReference type="STRING" id="269621.A0A238FPK1"/>
<comment type="subcellular location">
    <subcellularLocation>
        <location evidence="2">Cytoplasm</location>
    </subcellularLocation>
    <subcellularLocation>
        <location evidence="1">Nucleus</location>
    </subcellularLocation>
</comment>
<dbReference type="CDD" id="cd18808">
    <property type="entry name" value="SF1_C_Upf1"/>
    <property type="match status" value="1"/>
</dbReference>
<dbReference type="Gene3D" id="3.40.50.300">
    <property type="entry name" value="P-loop containing nucleotide triphosphate hydrolases"/>
    <property type="match status" value="2"/>
</dbReference>
<evidence type="ECO:0000313" key="17">
    <source>
        <dbReference type="Proteomes" id="UP000198372"/>
    </source>
</evidence>
<dbReference type="OrthoDB" id="6730379at2759"/>
<dbReference type="AlphaFoldDB" id="A0A238FPK1"/>